<gene>
    <name evidence="2" type="ORF">JJB09_11270</name>
</gene>
<dbReference type="GO" id="GO:0006260">
    <property type="term" value="P:DNA replication"/>
    <property type="evidence" value="ECO:0007669"/>
    <property type="project" value="InterPro"/>
</dbReference>
<protein>
    <recommendedName>
        <fullName evidence="1">SF4 helicase domain-containing protein</fullName>
    </recommendedName>
</protein>
<dbReference type="Pfam" id="PF03796">
    <property type="entry name" value="DnaB_C"/>
    <property type="match status" value="1"/>
</dbReference>
<dbReference type="InterPro" id="IPR007694">
    <property type="entry name" value="DNA_helicase_DnaB-like_C"/>
</dbReference>
<sequence>MSDGLQLLSSIIQSGGRNFVRNLRPELFLDAERPAYDFVRRFYSTYGGLPGLDIMRQNGFSLLPSNAPPAYYMQRVVDRAIFNGVREHVQDFQGALVRSDVENLTRLVAAMHSSTSRFSASNDVFTLPVAAEMAMNEYALARDLGAGGLAGVTLGWDGLDTLTGGAMPGEVVTWVARPNVGKSYTMAKAALAANDAGFKVMLVSMEMGAVGMARRLIGMRAGVNPDLIKRGTLSFWGEQLIQEAIQLSIARPDFILVSGNLTKSVDIVDALIQEHAPDVVLIDAQYLMQPAKQMRNAKNFELLSQVGLEVQQLAIARNIPVHQSVQFNREQGKGSPGDLRNIGGTDVVGQISSIVIAISEGASPDETTTRNYEVIKNREGRLGAIRTNFLFQPFDFSELPAVELDHSPQDDWML</sequence>
<evidence type="ECO:0000313" key="2">
    <source>
        <dbReference type="EMBL" id="MBL0372608.1"/>
    </source>
</evidence>
<dbReference type="PANTHER" id="PTHR30153:SF2">
    <property type="entry name" value="REPLICATIVE DNA HELICASE"/>
    <property type="match status" value="1"/>
</dbReference>
<dbReference type="RefSeq" id="WP_201657625.1">
    <property type="nucleotide sequence ID" value="NZ_JAEQNC010000005.1"/>
</dbReference>
<dbReference type="Proteomes" id="UP000633219">
    <property type="component" value="Unassembled WGS sequence"/>
</dbReference>
<dbReference type="PANTHER" id="PTHR30153">
    <property type="entry name" value="REPLICATIVE DNA HELICASE DNAB"/>
    <property type="match status" value="1"/>
</dbReference>
<comment type="caution">
    <text evidence="2">The sequence shown here is derived from an EMBL/GenBank/DDBJ whole genome shotgun (WGS) entry which is preliminary data.</text>
</comment>
<name>A0A937CPJ5_9HYPH</name>
<proteinExistence type="predicted"/>
<feature type="domain" description="SF4 helicase" evidence="1">
    <location>
        <begin position="145"/>
        <end position="403"/>
    </location>
</feature>
<dbReference type="Gene3D" id="3.40.50.300">
    <property type="entry name" value="P-loop containing nucleotide triphosphate hydrolases"/>
    <property type="match status" value="1"/>
</dbReference>
<evidence type="ECO:0000313" key="3">
    <source>
        <dbReference type="Proteomes" id="UP000633219"/>
    </source>
</evidence>
<reference evidence="2" key="1">
    <citation type="submission" date="2021-01" db="EMBL/GenBank/DDBJ databases">
        <title>Rhizobium sp. strain KVB221 16S ribosomal RNA gene Genome sequencing and assembly.</title>
        <authorList>
            <person name="Kang M."/>
        </authorList>
    </citation>
    <scope>NUCLEOTIDE SEQUENCE</scope>
    <source>
        <strain evidence="2">KVB221</strain>
    </source>
</reference>
<evidence type="ECO:0000259" key="1">
    <source>
        <dbReference type="PROSITE" id="PS51199"/>
    </source>
</evidence>
<dbReference type="GO" id="GO:0003678">
    <property type="term" value="F:DNA helicase activity"/>
    <property type="evidence" value="ECO:0007669"/>
    <property type="project" value="InterPro"/>
</dbReference>
<dbReference type="GO" id="GO:0005524">
    <property type="term" value="F:ATP binding"/>
    <property type="evidence" value="ECO:0007669"/>
    <property type="project" value="InterPro"/>
</dbReference>
<dbReference type="EMBL" id="JAEQNC010000005">
    <property type="protein sequence ID" value="MBL0372608.1"/>
    <property type="molecule type" value="Genomic_DNA"/>
</dbReference>
<dbReference type="GO" id="GO:0005829">
    <property type="term" value="C:cytosol"/>
    <property type="evidence" value="ECO:0007669"/>
    <property type="project" value="TreeGrafter"/>
</dbReference>
<dbReference type="SUPFAM" id="SSF52540">
    <property type="entry name" value="P-loop containing nucleoside triphosphate hydrolases"/>
    <property type="match status" value="1"/>
</dbReference>
<accession>A0A937CPJ5</accession>
<organism evidence="2 3">
    <name type="scientific">Rhizobium setariae</name>
    <dbReference type="NCBI Taxonomy" id="2801340"/>
    <lineage>
        <taxon>Bacteria</taxon>
        <taxon>Pseudomonadati</taxon>
        <taxon>Pseudomonadota</taxon>
        <taxon>Alphaproteobacteria</taxon>
        <taxon>Hyphomicrobiales</taxon>
        <taxon>Rhizobiaceae</taxon>
        <taxon>Rhizobium/Agrobacterium group</taxon>
        <taxon>Rhizobium</taxon>
    </lineage>
</organism>
<dbReference type="AlphaFoldDB" id="A0A937CPJ5"/>
<dbReference type="PROSITE" id="PS51199">
    <property type="entry name" value="SF4_HELICASE"/>
    <property type="match status" value="1"/>
</dbReference>
<keyword evidence="3" id="KW-1185">Reference proteome</keyword>
<dbReference type="InterPro" id="IPR027417">
    <property type="entry name" value="P-loop_NTPase"/>
</dbReference>